<sequence>MLSVPCVIMRDDLARTDPRRCLPSKDLLDVLDFCRIRIQNSSHPPLHQGSKSSNTSSVRSGLSQSSPGSHLRPSPCHDVFVCSFSSSLSGARRTPPRILLFPPGRPCRMLSQSSPTPRARLLASQRCSLRALHWRQLRLSSLYQPRSSRTFPLAELFPVSPPRKNPSRVPIRVPRACLRRRAERLE</sequence>
<gene>
    <name evidence="2" type="ORF">M427DRAFT_211755</name>
</gene>
<dbReference type="EMBL" id="KQ965742">
    <property type="protein sequence ID" value="KXS18493.1"/>
    <property type="molecule type" value="Genomic_DNA"/>
</dbReference>
<name>A0A139APR1_GONPJ</name>
<accession>A0A139APR1</accession>
<keyword evidence="3" id="KW-1185">Reference proteome</keyword>
<organism evidence="2 3">
    <name type="scientific">Gonapodya prolifera (strain JEL478)</name>
    <name type="common">Monoblepharis prolifera</name>
    <dbReference type="NCBI Taxonomy" id="1344416"/>
    <lineage>
        <taxon>Eukaryota</taxon>
        <taxon>Fungi</taxon>
        <taxon>Fungi incertae sedis</taxon>
        <taxon>Chytridiomycota</taxon>
        <taxon>Chytridiomycota incertae sedis</taxon>
        <taxon>Monoblepharidomycetes</taxon>
        <taxon>Monoblepharidales</taxon>
        <taxon>Gonapodyaceae</taxon>
        <taxon>Gonapodya</taxon>
    </lineage>
</organism>
<dbReference type="Proteomes" id="UP000070544">
    <property type="component" value="Unassembled WGS sequence"/>
</dbReference>
<feature type="region of interest" description="Disordered" evidence="1">
    <location>
        <begin position="42"/>
        <end position="73"/>
    </location>
</feature>
<evidence type="ECO:0000313" key="2">
    <source>
        <dbReference type="EMBL" id="KXS18493.1"/>
    </source>
</evidence>
<protein>
    <submittedName>
        <fullName evidence="2">Uncharacterized protein</fullName>
    </submittedName>
</protein>
<dbReference type="AlphaFoldDB" id="A0A139APR1"/>
<reference evidence="2 3" key="1">
    <citation type="journal article" date="2015" name="Genome Biol. Evol.">
        <title>Phylogenomic analyses indicate that early fungi evolved digesting cell walls of algal ancestors of land plants.</title>
        <authorList>
            <person name="Chang Y."/>
            <person name="Wang S."/>
            <person name="Sekimoto S."/>
            <person name="Aerts A.L."/>
            <person name="Choi C."/>
            <person name="Clum A."/>
            <person name="LaButti K.M."/>
            <person name="Lindquist E.A."/>
            <person name="Yee Ngan C."/>
            <person name="Ohm R.A."/>
            <person name="Salamov A.A."/>
            <person name="Grigoriev I.V."/>
            <person name="Spatafora J.W."/>
            <person name="Berbee M.L."/>
        </authorList>
    </citation>
    <scope>NUCLEOTIDE SEQUENCE [LARGE SCALE GENOMIC DNA]</scope>
    <source>
        <strain evidence="2 3">JEL478</strain>
    </source>
</reference>
<feature type="compositionally biased region" description="Polar residues" evidence="1">
    <location>
        <begin position="42"/>
        <end position="68"/>
    </location>
</feature>
<proteinExistence type="predicted"/>
<evidence type="ECO:0000313" key="3">
    <source>
        <dbReference type="Proteomes" id="UP000070544"/>
    </source>
</evidence>
<evidence type="ECO:0000256" key="1">
    <source>
        <dbReference type="SAM" id="MobiDB-lite"/>
    </source>
</evidence>